<accession>G4CX09</accession>
<feature type="domain" description="HTH gntR-type" evidence="4">
    <location>
        <begin position="58"/>
        <end position="126"/>
    </location>
</feature>
<gene>
    <name evidence="5" type="ORF">HMPREF9153_1066</name>
</gene>
<dbReference type="Gene3D" id="1.20.120.530">
    <property type="entry name" value="GntR ligand-binding domain-like"/>
    <property type="match status" value="1"/>
</dbReference>
<dbReference type="CDD" id="cd07377">
    <property type="entry name" value="WHTH_GntR"/>
    <property type="match status" value="1"/>
</dbReference>
<dbReference type="HOGENOM" id="CLU_017584_9_1_11"/>
<evidence type="ECO:0000256" key="3">
    <source>
        <dbReference type="ARBA" id="ARBA00023163"/>
    </source>
</evidence>
<evidence type="ECO:0000313" key="5">
    <source>
        <dbReference type="EMBL" id="EGY77523.1"/>
    </source>
</evidence>
<dbReference type="SMART" id="SM00895">
    <property type="entry name" value="FCD"/>
    <property type="match status" value="1"/>
</dbReference>
<dbReference type="InterPro" id="IPR036388">
    <property type="entry name" value="WH-like_DNA-bd_sf"/>
</dbReference>
<dbReference type="EMBL" id="AGBA01000013">
    <property type="protein sequence ID" value="EGY77523.1"/>
    <property type="molecule type" value="Genomic_DNA"/>
</dbReference>
<evidence type="ECO:0000256" key="1">
    <source>
        <dbReference type="ARBA" id="ARBA00023015"/>
    </source>
</evidence>
<keyword evidence="6" id="KW-1185">Reference proteome</keyword>
<evidence type="ECO:0000313" key="6">
    <source>
        <dbReference type="Proteomes" id="UP000005332"/>
    </source>
</evidence>
<dbReference type="PROSITE" id="PS50949">
    <property type="entry name" value="HTH_GNTR"/>
    <property type="match status" value="1"/>
</dbReference>
<name>G4CX09_9ACTN</name>
<dbReference type="Pfam" id="PF07729">
    <property type="entry name" value="FCD"/>
    <property type="match status" value="1"/>
</dbReference>
<dbReference type="SUPFAM" id="SSF46785">
    <property type="entry name" value="Winged helix' DNA-binding domain"/>
    <property type="match status" value="1"/>
</dbReference>
<dbReference type="PANTHER" id="PTHR43537:SF5">
    <property type="entry name" value="UXU OPERON TRANSCRIPTIONAL REGULATOR"/>
    <property type="match status" value="1"/>
</dbReference>
<evidence type="ECO:0000259" key="4">
    <source>
        <dbReference type="PROSITE" id="PS50949"/>
    </source>
</evidence>
<dbReference type="InterPro" id="IPR036390">
    <property type="entry name" value="WH_DNA-bd_sf"/>
</dbReference>
<reference evidence="5 6" key="1">
    <citation type="submission" date="2011-06" db="EMBL/GenBank/DDBJ databases">
        <authorList>
            <person name="Muzny D."/>
            <person name="Qin X."/>
            <person name="Deng J."/>
            <person name="Jiang H."/>
            <person name="Liu Y."/>
            <person name="Qu J."/>
            <person name="Song X.-Z."/>
            <person name="Zhang L."/>
            <person name="Thornton R."/>
            <person name="Coyle M."/>
            <person name="Francisco L."/>
            <person name="Jackson L."/>
            <person name="Javaid M."/>
            <person name="Korchina V."/>
            <person name="Kovar C."/>
            <person name="Mata R."/>
            <person name="Mathew T."/>
            <person name="Ngo R."/>
            <person name="Nguyen L."/>
            <person name="Nguyen N."/>
            <person name="Okwuonu G."/>
            <person name="Ongeri F."/>
            <person name="Pham C."/>
            <person name="Simmons D."/>
            <person name="Wilczek-Boney K."/>
            <person name="Hale W."/>
            <person name="Jakkamsetti A."/>
            <person name="Pham P."/>
            <person name="Ruth R."/>
            <person name="San Lucas F."/>
            <person name="Warren J."/>
            <person name="Zhang J."/>
            <person name="Zhao Z."/>
            <person name="Zhou C."/>
            <person name="Zhu D."/>
            <person name="Lee S."/>
            <person name="Bess C."/>
            <person name="Blankenburg K."/>
            <person name="Forbes L."/>
            <person name="Fu Q."/>
            <person name="Gubbala S."/>
            <person name="Hirani K."/>
            <person name="Jayaseelan J.C."/>
            <person name="Lara F."/>
            <person name="Munidasa M."/>
            <person name="Palculict T."/>
            <person name="Patil S."/>
            <person name="Pu L.-L."/>
            <person name="Saada N."/>
            <person name="Tang L."/>
            <person name="Weissenberger G."/>
            <person name="Zhu Y."/>
            <person name="Hemphill L."/>
            <person name="Shang Y."/>
            <person name="Youmans B."/>
            <person name="Ayvaz T."/>
            <person name="Ross M."/>
            <person name="Santibanez J."/>
            <person name="Aqrawi P."/>
            <person name="Gross S."/>
            <person name="Joshi V."/>
            <person name="Fowler G."/>
            <person name="Nazareth L."/>
            <person name="Reid J."/>
            <person name="Worley K."/>
            <person name="Petrosino J."/>
            <person name="Highlander S."/>
            <person name="Gibbs R."/>
        </authorList>
    </citation>
    <scope>NUCLEOTIDE SEQUENCE [LARGE SCALE GENOMIC DNA]</scope>
    <source>
        <strain evidence="5 6">ATCC 25577</strain>
    </source>
</reference>
<dbReference type="InterPro" id="IPR000524">
    <property type="entry name" value="Tscrpt_reg_HTH_GntR"/>
</dbReference>
<dbReference type="PANTHER" id="PTHR43537">
    <property type="entry name" value="TRANSCRIPTIONAL REGULATOR, GNTR FAMILY"/>
    <property type="match status" value="1"/>
</dbReference>
<dbReference type="AlphaFoldDB" id="G4CX09"/>
<dbReference type="SMART" id="SM00345">
    <property type="entry name" value="HTH_GNTR"/>
    <property type="match status" value="1"/>
</dbReference>
<sequence length="287" mass="32089">MTFTRHSHLGGILHQAMLWAAASLRSGEERASTTRLVPTHRLAILGHAGRTEESMARRPLADEAIDAILDQIVDGTFAPGEALPSEQDLANLLGVSRPTMREAVRALTDRGILNVVHGRGTYVTEQREWRDLPTLINVVARTTSPRELGRQLTEVRRMIEVGACGLAAQHRTDEDLDALRTCLADYDRAAAREDIEEVVRLDLDFHECILRATGNPFLAPVMHSLTDALQRSRRVTSAQVEVRERATRHHRDILRAIKVRDAEAAKNAMRAHMTQTRDDIVKFASDH</sequence>
<proteinExistence type="predicted"/>
<dbReference type="InterPro" id="IPR011711">
    <property type="entry name" value="GntR_C"/>
</dbReference>
<dbReference type="SUPFAM" id="SSF48008">
    <property type="entry name" value="GntR ligand-binding domain-like"/>
    <property type="match status" value="1"/>
</dbReference>
<dbReference type="Pfam" id="PF00392">
    <property type="entry name" value="GntR"/>
    <property type="match status" value="1"/>
</dbReference>
<dbReference type="Proteomes" id="UP000005332">
    <property type="component" value="Unassembled WGS sequence"/>
</dbReference>
<comment type="caution">
    <text evidence="5">The sequence shown here is derived from an EMBL/GenBank/DDBJ whole genome shotgun (WGS) entry which is preliminary data.</text>
</comment>
<keyword evidence="3" id="KW-0804">Transcription</keyword>
<dbReference type="PRINTS" id="PR00035">
    <property type="entry name" value="HTHGNTR"/>
</dbReference>
<dbReference type="Gene3D" id="1.10.10.10">
    <property type="entry name" value="Winged helix-like DNA-binding domain superfamily/Winged helix DNA-binding domain"/>
    <property type="match status" value="1"/>
</dbReference>
<keyword evidence="1" id="KW-0805">Transcription regulation</keyword>
<dbReference type="GO" id="GO:0003700">
    <property type="term" value="F:DNA-binding transcription factor activity"/>
    <property type="evidence" value="ECO:0007669"/>
    <property type="project" value="InterPro"/>
</dbReference>
<organism evidence="5 6">
    <name type="scientific">Cutibacterium avidum ATCC 25577</name>
    <dbReference type="NCBI Taxonomy" id="997355"/>
    <lineage>
        <taxon>Bacteria</taxon>
        <taxon>Bacillati</taxon>
        <taxon>Actinomycetota</taxon>
        <taxon>Actinomycetes</taxon>
        <taxon>Propionibacteriales</taxon>
        <taxon>Propionibacteriaceae</taxon>
        <taxon>Cutibacterium</taxon>
    </lineage>
</organism>
<dbReference type="InterPro" id="IPR008920">
    <property type="entry name" value="TF_FadR/GntR_C"/>
</dbReference>
<protein>
    <submittedName>
        <fullName evidence="5">GntR family transcriptional regulator</fullName>
    </submittedName>
</protein>
<keyword evidence="2" id="KW-0238">DNA-binding</keyword>
<dbReference type="PATRIC" id="fig|997355.3.peg.1044"/>
<dbReference type="GO" id="GO:0003677">
    <property type="term" value="F:DNA binding"/>
    <property type="evidence" value="ECO:0007669"/>
    <property type="project" value="UniProtKB-KW"/>
</dbReference>
<evidence type="ECO:0000256" key="2">
    <source>
        <dbReference type="ARBA" id="ARBA00023125"/>
    </source>
</evidence>